<feature type="non-terminal residue" evidence="1">
    <location>
        <position position="1"/>
    </location>
</feature>
<evidence type="ECO:0000313" key="2">
    <source>
        <dbReference type="Proteomes" id="UP000318571"/>
    </source>
</evidence>
<dbReference type="EMBL" id="VCGU01000009">
    <property type="protein sequence ID" value="TRY70767.1"/>
    <property type="molecule type" value="Genomic_DNA"/>
</dbReference>
<organism evidence="1 2">
    <name type="scientific">Tigriopus californicus</name>
    <name type="common">Marine copepod</name>
    <dbReference type="NCBI Taxonomy" id="6832"/>
    <lineage>
        <taxon>Eukaryota</taxon>
        <taxon>Metazoa</taxon>
        <taxon>Ecdysozoa</taxon>
        <taxon>Arthropoda</taxon>
        <taxon>Crustacea</taxon>
        <taxon>Multicrustacea</taxon>
        <taxon>Hexanauplia</taxon>
        <taxon>Copepoda</taxon>
        <taxon>Harpacticoida</taxon>
        <taxon>Harpacticidae</taxon>
        <taxon>Tigriopus</taxon>
    </lineage>
</organism>
<dbReference type="Gene3D" id="3.20.20.190">
    <property type="entry name" value="Phosphatidylinositol (PI) phosphodiesterase"/>
    <property type="match status" value="1"/>
</dbReference>
<dbReference type="SUPFAM" id="SSF51695">
    <property type="entry name" value="PLC-like phosphodiesterases"/>
    <property type="match status" value="1"/>
</dbReference>
<dbReference type="GO" id="GO:0006629">
    <property type="term" value="P:lipid metabolic process"/>
    <property type="evidence" value="ECO:0007669"/>
    <property type="project" value="InterPro"/>
</dbReference>
<dbReference type="GO" id="GO:0008081">
    <property type="term" value="F:phosphoric diester hydrolase activity"/>
    <property type="evidence" value="ECO:0007669"/>
    <property type="project" value="InterPro"/>
</dbReference>
<dbReference type="Proteomes" id="UP000318571">
    <property type="component" value="Chromosome 9"/>
</dbReference>
<name>A0A553NZB5_TIGCA</name>
<protein>
    <recommendedName>
        <fullName evidence="3">Phosphoinositide phospholipase C</fullName>
    </recommendedName>
</protein>
<feature type="non-terminal residue" evidence="1">
    <location>
        <position position="253"/>
    </location>
</feature>
<reference evidence="1 2" key="1">
    <citation type="journal article" date="2018" name="Nat. Ecol. Evol.">
        <title>Genomic signatures of mitonuclear coevolution across populations of Tigriopus californicus.</title>
        <authorList>
            <person name="Barreto F.S."/>
            <person name="Watson E.T."/>
            <person name="Lima T.G."/>
            <person name="Willett C.S."/>
            <person name="Edmands S."/>
            <person name="Li W."/>
            <person name="Burton R.S."/>
        </authorList>
    </citation>
    <scope>NUCLEOTIDE SEQUENCE [LARGE SCALE GENOMIC DNA]</scope>
    <source>
        <strain evidence="1 2">San Diego</strain>
    </source>
</reference>
<comment type="caution">
    <text evidence="1">The sequence shown here is derived from an EMBL/GenBank/DDBJ whole genome shotgun (WGS) entry which is preliminary data.</text>
</comment>
<proteinExistence type="predicted"/>
<sequence>REKLKENLATSCPVRVFGFDANPCSSCSFAVSGFTHFMMFSDWHHITDASHRNDVYQDMTQPITNYWIASSHNTPTLELRFANDLSLDNDVNLIYRIVLLNGHLSLSRHLFLIILQIISWYMWAGTAVGPWRILSNDTRHQVTCCKKHWKNGPLDAYAFGRALLEWRNVPRSDGLSPSQWSFGKSQRTLLPASKSLNDRLSNETINSAEITRRKVHDKMTSKSNEGSKPLSILPIGVKVQILHHATGNFWRAL</sequence>
<evidence type="ECO:0008006" key="3">
    <source>
        <dbReference type="Google" id="ProtNLM"/>
    </source>
</evidence>
<gene>
    <name evidence="1" type="ORF">TCAL_13633</name>
</gene>
<dbReference type="AlphaFoldDB" id="A0A553NZB5"/>
<accession>A0A553NZB5</accession>
<evidence type="ECO:0000313" key="1">
    <source>
        <dbReference type="EMBL" id="TRY70767.1"/>
    </source>
</evidence>
<keyword evidence="2" id="KW-1185">Reference proteome</keyword>
<dbReference type="InterPro" id="IPR017946">
    <property type="entry name" value="PLC-like_Pdiesterase_TIM-brl"/>
</dbReference>
<dbReference type="PROSITE" id="PS50007">
    <property type="entry name" value="PIPLC_X_DOMAIN"/>
    <property type="match status" value="1"/>
</dbReference>